<dbReference type="PANTHER" id="PTHR43194">
    <property type="entry name" value="HYDROLASE ALPHA/BETA FOLD FAMILY"/>
    <property type="match status" value="1"/>
</dbReference>
<comment type="caution">
    <text evidence="2">The sequence shown here is derived from an EMBL/GenBank/DDBJ whole genome shotgun (WGS) entry which is preliminary data.</text>
</comment>
<accession>A0A0F9XWA7</accession>
<evidence type="ECO:0000313" key="2">
    <source>
        <dbReference type="EMBL" id="KKN96643.1"/>
    </source>
</evidence>
<proteinExistence type="predicted"/>
<dbReference type="PANTHER" id="PTHR43194:SF2">
    <property type="entry name" value="PEROXISOMAL MEMBRANE PROTEIN LPX1"/>
    <property type="match status" value="1"/>
</dbReference>
<dbReference type="PRINTS" id="PR00111">
    <property type="entry name" value="ABHYDROLASE"/>
</dbReference>
<sequence length="254" mass="28612">MENELINEGGFKYIEKGEGKPIIILHGLMGGLSNFQGVSDYFPPKGYKVLIPELPLYSMPMLKTTVKNFAKYLKKFIDYKELDDVILLGNSLGGHIGLLHTKLYPAKVKALIITGSSGLYESAMGDGYPKRGDYEFIKKKAQDVFYDPEIATKEIVDEVFATVNDRVKLVKTLAIAKSAIRHNMAQDLPSMQTPICIIWGKNDSVTPPDVAELFDELLPNSDLYWMDKCGHAPMMEHPDEFNTILDEWLTKNNF</sequence>
<gene>
    <name evidence="2" type="ORF">LCGC14_0166890</name>
</gene>
<organism evidence="2">
    <name type="scientific">marine sediment metagenome</name>
    <dbReference type="NCBI Taxonomy" id="412755"/>
    <lineage>
        <taxon>unclassified sequences</taxon>
        <taxon>metagenomes</taxon>
        <taxon>ecological metagenomes</taxon>
    </lineage>
</organism>
<name>A0A0F9XWA7_9ZZZZ</name>
<reference evidence="2" key="1">
    <citation type="journal article" date="2015" name="Nature">
        <title>Complex archaea that bridge the gap between prokaryotes and eukaryotes.</title>
        <authorList>
            <person name="Spang A."/>
            <person name="Saw J.H."/>
            <person name="Jorgensen S.L."/>
            <person name="Zaremba-Niedzwiedzka K."/>
            <person name="Martijn J."/>
            <person name="Lind A.E."/>
            <person name="van Eijk R."/>
            <person name="Schleper C."/>
            <person name="Guy L."/>
            <person name="Ettema T.J."/>
        </authorList>
    </citation>
    <scope>NUCLEOTIDE SEQUENCE</scope>
</reference>
<dbReference type="InterPro" id="IPR000073">
    <property type="entry name" value="AB_hydrolase_1"/>
</dbReference>
<dbReference type="SUPFAM" id="SSF53474">
    <property type="entry name" value="alpha/beta-Hydrolases"/>
    <property type="match status" value="1"/>
</dbReference>
<dbReference type="EMBL" id="LAZR01000063">
    <property type="protein sequence ID" value="KKN96643.1"/>
    <property type="molecule type" value="Genomic_DNA"/>
</dbReference>
<feature type="domain" description="AB hydrolase-1" evidence="1">
    <location>
        <begin position="185"/>
        <end position="238"/>
    </location>
</feature>
<dbReference type="InterPro" id="IPR029058">
    <property type="entry name" value="AB_hydrolase_fold"/>
</dbReference>
<evidence type="ECO:0000259" key="1">
    <source>
        <dbReference type="Pfam" id="PF00561"/>
    </source>
</evidence>
<protein>
    <recommendedName>
        <fullName evidence="1">AB hydrolase-1 domain-containing protein</fullName>
    </recommendedName>
</protein>
<dbReference type="InterPro" id="IPR050228">
    <property type="entry name" value="Carboxylesterase_BioH"/>
</dbReference>
<dbReference type="Pfam" id="PF00561">
    <property type="entry name" value="Abhydrolase_1"/>
    <property type="match status" value="2"/>
</dbReference>
<feature type="domain" description="AB hydrolase-1" evidence="1">
    <location>
        <begin position="20"/>
        <end position="116"/>
    </location>
</feature>
<dbReference type="Gene3D" id="3.40.50.1820">
    <property type="entry name" value="alpha/beta hydrolase"/>
    <property type="match status" value="1"/>
</dbReference>
<dbReference type="AlphaFoldDB" id="A0A0F9XWA7"/>